<dbReference type="PANTHER" id="PTHR21248">
    <property type="entry name" value="CARDIOLIPIN SYNTHASE"/>
    <property type="match status" value="1"/>
</dbReference>
<dbReference type="InterPro" id="IPR001736">
    <property type="entry name" value="PLipase_D/transphosphatidylase"/>
</dbReference>
<evidence type="ECO:0000259" key="2">
    <source>
        <dbReference type="PROSITE" id="PS50035"/>
    </source>
</evidence>
<dbReference type="SUPFAM" id="SSF56024">
    <property type="entry name" value="Phospholipase D/nuclease"/>
    <property type="match status" value="2"/>
</dbReference>
<evidence type="ECO:0000313" key="3">
    <source>
        <dbReference type="EMBL" id="MBD2296717.1"/>
    </source>
</evidence>
<dbReference type="CDD" id="cd09159">
    <property type="entry name" value="PLDc_ybhO_like_2"/>
    <property type="match status" value="1"/>
</dbReference>
<dbReference type="Pfam" id="PF13091">
    <property type="entry name" value="PLDc_2"/>
    <property type="match status" value="2"/>
</dbReference>
<feature type="transmembrane region" description="Helical" evidence="1">
    <location>
        <begin position="15"/>
        <end position="38"/>
    </location>
</feature>
<keyword evidence="1" id="KW-1133">Transmembrane helix</keyword>
<keyword evidence="1" id="KW-0812">Transmembrane</keyword>
<dbReference type="GO" id="GO:0032049">
    <property type="term" value="P:cardiolipin biosynthetic process"/>
    <property type="evidence" value="ECO:0007669"/>
    <property type="project" value="UniProtKB-ARBA"/>
</dbReference>
<dbReference type="Gene3D" id="3.30.870.10">
    <property type="entry name" value="Endonuclease Chain A"/>
    <property type="match status" value="2"/>
</dbReference>
<comment type="caution">
    <text evidence="3">The sequence shown here is derived from an EMBL/GenBank/DDBJ whole genome shotgun (WGS) entry which is preliminary data.</text>
</comment>
<dbReference type="GO" id="GO:0016020">
    <property type="term" value="C:membrane"/>
    <property type="evidence" value="ECO:0007669"/>
    <property type="project" value="TreeGrafter"/>
</dbReference>
<dbReference type="PROSITE" id="PS50035">
    <property type="entry name" value="PLD"/>
    <property type="match status" value="2"/>
</dbReference>
<dbReference type="EMBL" id="JACJQU010000028">
    <property type="protein sequence ID" value="MBD2296717.1"/>
    <property type="molecule type" value="Genomic_DNA"/>
</dbReference>
<feature type="domain" description="PLD phosphodiesterase" evidence="2">
    <location>
        <begin position="350"/>
        <end position="377"/>
    </location>
</feature>
<keyword evidence="4" id="KW-1185">Reference proteome</keyword>
<gene>
    <name evidence="3" type="ORF">H6G06_25350</name>
</gene>
<dbReference type="AlphaFoldDB" id="A0A926WM84"/>
<evidence type="ECO:0000313" key="4">
    <source>
        <dbReference type="Proteomes" id="UP000662185"/>
    </source>
</evidence>
<dbReference type="InterPro" id="IPR025202">
    <property type="entry name" value="PLD-like_dom"/>
</dbReference>
<keyword evidence="1" id="KW-0472">Membrane</keyword>
<feature type="domain" description="PLD phosphodiesterase" evidence="2">
    <location>
        <begin position="172"/>
        <end position="199"/>
    </location>
</feature>
<accession>A0A926WM84</accession>
<dbReference type="SMART" id="SM00155">
    <property type="entry name" value="PLDc"/>
    <property type="match status" value="2"/>
</dbReference>
<dbReference type="PANTHER" id="PTHR21248:SF22">
    <property type="entry name" value="PHOSPHOLIPASE D"/>
    <property type="match status" value="1"/>
</dbReference>
<dbReference type="CDD" id="cd09110">
    <property type="entry name" value="PLDc_CLS_1"/>
    <property type="match status" value="1"/>
</dbReference>
<dbReference type="GO" id="GO:0008808">
    <property type="term" value="F:cardiolipin synthase activity"/>
    <property type="evidence" value="ECO:0007669"/>
    <property type="project" value="TreeGrafter"/>
</dbReference>
<organism evidence="3 4">
    <name type="scientific">Anabaena sphaerica FACHB-251</name>
    <dbReference type="NCBI Taxonomy" id="2692883"/>
    <lineage>
        <taxon>Bacteria</taxon>
        <taxon>Bacillati</taxon>
        <taxon>Cyanobacteriota</taxon>
        <taxon>Cyanophyceae</taxon>
        <taxon>Nostocales</taxon>
        <taxon>Nostocaceae</taxon>
        <taxon>Anabaena</taxon>
    </lineage>
</organism>
<protein>
    <submittedName>
        <fullName evidence="3">Cardiolipin synthase B</fullName>
    </submittedName>
</protein>
<sequence>MGLKLQLNSDLISRIIWLSGCFILFLVVLVLFILYLRIAWHKKVKYRMTDVPSFEEPHFLPAMMSVSNSLLTSGYAVRFWFDIDAIYTARLEAIKRAQKTIHFETFYMTPGQRADDFATALMERSLAGVEVLFIADSLGVSSISQDYWQKLKAAGVGVRFFHEFNWQAPLNYNIRTHRKLLLIDGEVAFVGGTGVSDHWDGIMPKDIIPPWLDLEVCLTGEVVVILEGIFMQHWLYEGGVASLRAELFKPAVTGEFNMLVTPGSSPSASSSVCALFYTTFLAAKKRIWIASPYFLLDSNSRRALLEAKKRGVEIRILTMGTKNDKTLVYYAVRQGYADLLTAGIEIYEYQPSMMHAKVLLIDDTFVSTGSANLDPRSMFHNDELNISLAEPKLANFVETFFVYGFSKSRQIKMSEWKRRNILQKLLGQLVLSFRWQL</sequence>
<reference evidence="4" key="1">
    <citation type="journal article" date="2020" name="ISME J.">
        <title>Comparative genomics reveals insights into cyanobacterial evolution and habitat adaptation.</title>
        <authorList>
            <person name="Chen M.Y."/>
            <person name="Teng W.K."/>
            <person name="Zhao L."/>
            <person name="Hu C.X."/>
            <person name="Zhou Y.K."/>
            <person name="Han B.P."/>
            <person name="Song L.R."/>
            <person name="Shu W.S."/>
        </authorList>
    </citation>
    <scope>NUCLEOTIDE SEQUENCE [LARGE SCALE GENOMIC DNA]</scope>
    <source>
        <strain evidence="4">FACHB-251</strain>
    </source>
</reference>
<name>A0A926WM84_9NOST</name>
<evidence type="ECO:0000256" key="1">
    <source>
        <dbReference type="SAM" id="Phobius"/>
    </source>
</evidence>
<dbReference type="Proteomes" id="UP000662185">
    <property type="component" value="Unassembled WGS sequence"/>
</dbReference>
<proteinExistence type="predicted"/>